<protein>
    <submittedName>
        <fullName evidence="1">Uncharacterized protein</fullName>
    </submittedName>
</protein>
<keyword evidence="2" id="KW-1185">Reference proteome</keyword>
<organism evidence="1 2">
    <name type="scientific">Pluteus cervinus</name>
    <dbReference type="NCBI Taxonomy" id="181527"/>
    <lineage>
        <taxon>Eukaryota</taxon>
        <taxon>Fungi</taxon>
        <taxon>Dikarya</taxon>
        <taxon>Basidiomycota</taxon>
        <taxon>Agaricomycotina</taxon>
        <taxon>Agaricomycetes</taxon>
        <taxon>Agaricomycetidae</taxon>
        <taxon>Agaricales</taxon>
        <taxon>Pluteineae</taxon>
        <taxon>Pluteaceae</taxon>
        <taxon>Pluteus</taxon>
    </lineage>
</organism>
<reference evidence="1 2" key="1">
    <citation type="journal article" date="2019" name="Nat. Ecol. Evol.">
        <title>Megaphylogeny resolves global patterns of mushroom evolution.</title>
        <authorList>
            <person name="Varga T."/>
            <person name="Krizsan K."/>
            <person name="Foldi C."/>
            <person name="Dima B."/>
            <person name="Sanchez-Garcia M."/>
            <person name="Sanchez-Ramirez S."/>
            <person name="Szollosi G.J."/>
            <person name="Szarkandi J.G."/>
            <person name="Papp V."/>
            <person name="Albert L."/>
            <person name="Andreopoulos W."/>
            <person name="Angelini C."/>
            <person name="Antonin V."/>
            <person name="Barry K.W."/>
            <person name="Bougher N.L."/>
            <person name="Buchanan P."/>
            <person name="Buyck B."/>
            <person name="Bense V."/>
            <person name="Catcheside P."/>
            <person name="Chovatia M."/>
            <person name="Cooper J."/>
            <person name="Damon W."/>
            <person name="Desjardin D."/>
            <person name="Finy P."/>
            <person name="Geml J."/>
            <person name="Haridas S."/>
            <person name="Hughes K."/>
            <person name="Justo A."/>
            <person name="Karasinski D."/>
            <person name="Kautmanova I."/>
            <person name="Kiss B."/>
            <person name="Kocsube S."/>
            <person name="Kotiranta H."/>
            <person name="LaButti K.M."/>
            <person name="Lechner B.E."/>
            <person name="Liimatainen K."/>
            <person name="Lipzen A."/>
            <person name="Lukacs Z."/>
            <person name="Mihaltcheva S."/>
            <person name="Morgado L.N."/>
            <person name="Niskanen T."/>
            <person name="Noordeloos M.E."/>
            <person name="Ohm R.A."/>
            <person name="Ortiz-Santana B."/>
            <person name="Ovrebo C."/>
            <person name="Racz N."/>
            <person name="Riley R."/>
            <person name="Savchenko A."/>
            <person name="Shiryaev A."/>
            <person name="Soop K."/>
            <person name="Spirin V."/>
            <person name="Szebenyi C."/>
            <person name="Tomsovsky M."/>
            <person name="Tulloss R.E."/>
            <person name="Uehling J."/>
            <person name="Grigoriev I.V."/>
            <person name="Vagvolgyi C."/>
            <person name="Papp T."/>
            <person name="Martin F.M."/>
            <person name="Miettinen O."/>
            <person name="Hibbett D.S."/>
            <person name="Nagy L.G."/>
        </authorList>
    </citation>
    <scope>NUCLEOTIDE SEQUENCE [LARGE SCALE GENOMIC DNA]</scope>
    <source>
        <strain evidence="1 2">NL-1719</strain>
    </source>
</reference>
<evidence type="ECO:0000313" key="2">
    <source>
        <dbReference type="Proteomes" id="UP000308600"/>
    </source>
</evidence>
<evidence type="ECO:0000313" key="1">
    <source>
        <dbReference type="EMBL" id="TFK69728.1"/>
    </source>
</evidence>
<dbReference type="EMBL" id="ML208325">
    <property type="protein sequence ID" value="TFK69728.1"/>
    <property type="molecule type" value="Genomic_DNA"/>
</dbReference>
<sequence>MTSIPVQTRTPDSYSGARKRIDEEIIQLEARIISLKLARNNLSPIARLHPEILQEIFFLAHHSTTPKGEVSLLLSWVSHAWRELAHDTSTLWAYIDFPHPRWIETALSRSKNRELAFVLDCVGRTGQHNWEALVPLCLGNLPRIKSLHIKPNYGGNWAAFPELSPEWTTSAPLLEELNLARISLPASLFSGNCASLQSLELLSCKVDWGTFPISPSLLRIAIINPRSRTTAGVMIKTLRCVAPHLEELKVKYALLYSAAPPSVDRIPFNKLKVLVIHERDPDVVEEFFDRCSLPRHLDVEVSISEWEDSALATALVSAQNIPSLEIKTLKTGLETSPRTENLEGPAVPFPAIVTKPPLTTFLVGGYHGAQDLKILEYFGKLAGVRIFNCDPPFLMNFLALIKDQTYRLQGMQPLRPSEEEATARSVLSFHDLRVLELVGEINEVYFLLREEAEALQRWLMWRKRAGIKLERLVIARMLVPALNILHQAFDDLVGELNIVDVEVNDSQSMLLESSDED</sequence>
<accession>A0ACD3AUR2</accession>
<name>A0ACD3AUR2_9AGAR</name>
<dbReference type="Proteomes" id="UP000308600">
    <property type="component" value="Unassembled WGS sequence"/>
</dbReference>
<proteinExistence type="predicted"/>
<gene>
    <name evidence="1" type="ORF">BDN72DRAFT_897026</name>
</gene>